<dbReference type="EMBL" id="JQDR03000189">
    <property type="protein sequence ID" value="KAA0203994.1"/>
    <property type="molecule type" value="Genomic_DNA"/>
</dbReference>
<evidence type="ECO:0000313" key="1">
    <source>
        <dbReference type="EMBL" id="KAA0203994.1"/>
    </source>
</evidence>
<gene>
    <name evidence="1" type="ORF">HAZT_HAZT011671</name>
</gene>
<proteinExistence type="predicted"/>
<dbReference type="PANTHER" id="PTHR33395">
    <property type="entry name" value="TRANSCRIPTASE, PUTATIVE-RELATED-RELATED"/>
    <property type="match status" value="1"/>
</dbReference>
<dbReference type="GO" id="GO:0031012">
    <property type="term" value="C:extracellular matrix"/>
    <property type="evidence" value="ECO:0007669"/>
    <property type="project" value="TreeGrafter"/>
</dbReference>
<comment type="caution">
    <text evidence="1">The sequence shown here is derived from an EMBL/GenBank/DDBJ whole genome shotgun (WGS) entry which is preliminary data.</text>
</comment>
<reference evidence="1" key="3">
    <citation type="submission" date="2019-06" db="EMBL/GenBank/DDBJ databases">
        <authorList>
            <person name="Poynton C."/>
            <person name="Hasenbein S."/>
            <person name="Benoit J.B."/>
            <person name="Sepulveda M.S."/>
            <person name="Poelchau M.F."/>
            <person name="Murali S.C."/>
            <person name="Chen S."/>
            <person name="Glastad K.M."/>
            <person name="Werren J.H."/>
            <person name="Vineis J.H."/>
            <person name="Bowen J.L."/>
            <person name="Friedrich M."/>
            <person name="Jones J."/>
            <person name="Robertson H.M."/>
            <person name="Feyereisen R."/>
            <person name="Mechler-Hickson A."/>
            <person name="Mathers N."/>
            <person name="Lee C.E."/>
            <person name="Colbourne J.K."/>
            <person name="Biales A."/>
            <person name="Johnston J.S."/>
            <person name="Wellborn G.A."/>
            <person name="Rosendale A.J."/>
            <person name="Cridge A.G."/>
            <person name="Munoz-Torres M.C."/>
            <person name="Bain P.A."/>
            <person name="Manny A.R."/>
            <person name="Major K.M."/>
            <person name="Lambert F.N."/>
            <person name="Vulpe C.D."/>
            <person name="Tuck P."/>
            <person name="Blalock B.J."/>
            <person name="Lin Y.-Y."/>
            <person name="Smith M.E."/>
            <person name="Ochoa-Acuna H."/>
            <person name="Chen M.-J.M."/>
            <person name="Childers C.P."/>
            <person name="Qu J."/>
            <person name="Dugan S."/>
            <person name="Lee S.L."/>
            <person name="Chao H."/>
            <person name="Dinh H."/>
            <person name="Han Y."/>
            <person name="Doddapaneni H."/>
            <person name="Worley K.C."/>
            <person name="Muzny D.M."/>
            <person name="Gibbs R.A."/>
            <person name="Richards S."/>
        </authorList>
    </citation>
    <scope>NUCLEOTIDE SEQUENCE</scope>
    <source>
        <strain evidence="1">HAZT.00-mixed</strain>
        <tissue evidence="1">Whole organism</tissue>
    </source>
</reference>
<dbReference type="PANTHER" id="PTHR33395:SF22">
    <property type="entry name" value="REVERSE TRANSCRIPTASE DOMAIN-CONTAINING PROTEIN"/>
    <property type="match status" value="1"/>
</dbReference>
<name>A0A6A0HFV8_HYAAZ</name>
<dbReference type="AlphaFoldDB" id="A0A6A0HFV8"/>
<reference evidence="1" key="1">
    <citation type="submission" date="2014-08" db="EMBL/GenBank/DDBJ databases">
        <authorList>
            <person name="Murali S."/>
            <person name="Richards S."/>
            <person name="Bandaranaike D."/>
            <person name="Bellair M."/>
            <person name="Blankenburg K."/>
            <person name="Chao H."/>
            <person name="Dinh H."/>
            <person name="Doddapaneni H."/>
            <person name="Dugan-Rocha S."/>
            <person name="Elkadiri S."/>
            <person name="Gnanaolivu R."/>
            <person name="Hughes D."/>
            <person name="Lee S."/>
            <person name="Li M."/>
            <person name="Ming W."/>
            <person name="Munidasa M."/>
            <person name="Muniz J."/>
            <person name="Nguyen L."/>
            <person name="Osuji N."/>
            <person name="Pu L.-L."/>
            <person name="Puazo M."/>
            <person name="Skinner E."/>
            <person name="Qu C."/>
            <person name="Quiroz J."/>
            <person name="Raj R."/>
            <person name="Weissenberger G."/>
            <person name="Xin Y."/>
            <person name="Zou X."/>
            <person name="Han Y."/>
            <person name="Worley K."/>
            <person name="Muzny D."/>
            <person name="Gibbs R."/>
        </authorList>
    </citation>
    <scope>NUCLEOTIDE SEQUENCE</scope>
    <source>
        <strain evidence="1">HAZT.00-mixed</strain>
        <tissue evidence="1">Whole organism</tissue>
    </source>
</reference>
<protein>
    <recommendedName>
        <fullName evidence="2">Reverse transcriptase domain-containing protein</fullName>
    </recommendedName>
</protein>
<reference evidence="1" key="2">
    <citation type="journal article" date="2018" name="Environ. Sci. Technol.">
        <title>The Toxicogenome of Hyalella azteca: A Model for Sediment Ecotoxicology and Evolutionary Toxicology.</title>
        <authorList>
            <person name="Poynton H.C."/>
            <person name="Hasenbein S."/>
            <person name="Benoit J.B."/>
            <person name="Sepulveda M.S."/>
            <person name="Poelchau M.F."/>
            <person name="Hughes D.S.T."/>
            <person name="Murali S.C."/>
            <person name="Chen S."/>
            <person name="Glastad K.M."/>
            <person name="Goodisman M.A.D."/>
            <person name="Werren J.H."/>
            <person name="Vineis J.H."/>
            <person name="Bowen J.L."/>
            <person name="Friedrich M."/>
            <person name="Jones J."/>
            <person name="Robertson H.M."/>
            <person name="Feyereisen R."/>
            <person name="Mechler-Hickson A."/>
            <person name="Mathers N."/>
            <person name="Lee C.E."/>
            <person name="Colbourne J.K."/>
            <person name="Biales A."/>
            <person name="Johnston J.S."/>
            <person name="Wellborn G.A."/>
            <person name="Rosendale A.J."/>
            <person name="Cridge A.G."/>
            <person name="Munoz-Torres M.C."/>
            <person name="Bain P.A."/>
            <person name="Manny A.R."/>
            <person name="Major K.M."/>
            <person name="Lambert F.N."/>
            <person name="Vulpe C.D."/>
            <person name="Tuck P."/>
            <person name="Blalock B.J."/>
            <person name="Lin Y.Y."/>
            <person name="Smith M.E."/>
            <person name="Ochoa-Acuna H."/>
            <person name="Chen M.M."/>
            <person name="Childers C.P."/>
            <person name="Qu J."/>
            <person name="Dugan S."/>
            <person name="Lee S.L."/>
            <person name="Chao H."/>
            <person name="Dinh H."/>
            <person name="Han Y."/>
            <person name="Doddapaneni H."/>
            <person name="Worley K.C."/>
            <person name="Muzny D.M."/>
            <person name="Gibbs R.A."/>
            <person name="Richards S."/>
        </authorList>
    </citation>
    <scope>NUCLEOTIDE SEQUENCE</scope>
    <source>
        <strain evidence="1">HAZT.00-mixed</strain>
        <tissue evidence="1">Whole organism</tissue>
    </source>
</reference>
<dbReference type="GO" id="GO:0007508">
    <property type="term" value="P:larval heart development"/>
    <property type="evidence" value="ECO:0007669"/>
    <property type="project" value="TreeGrafter"/>
</dbReference>
<evidence type="ECO:0008006" key="2">
    <source>
        <dbReference type="Google" id="ProtNLM"/>
    </source>
</evidence>
<accession>A0A6A0HFV8</accession>
<organism evidence="1">
    <name type="scientific">Hyalella azteca</name>
    <name type="common">Amphipod</name>
    <dbReference type="NCBI Taxonomy" id="294128"/>
    <lineage>
        <taxon>Eukaryota</taxon>
        <taxon>Metazoa</taxon>
        <taxon>Ecdysozoa</taxon>
        <taxon>Arthropoda</taxon>
        <taxon>Crustacea</taxon>
        <taxon>Multicrustacea</taxon>
        <taxon>Malacostraca</taxon>
        <taxon>Eumalacostraca</taxon>
        <taxon>Peracarida</taxon>
        <taxon>Amphipoda</taxon>
        <taxon>Senticaudata</taxon>
        <taxon>Talitrida</taxon>
        <taxon>Talitroidea</taxon>
        <taxon>Hyalellidae</taxon>
        <taxon>Hyalella</taxon>
    </lineage>
</organism>
<sequence>MLCFGLSVAPYPDSVSTGTSFRSKPRKAAGPDKVACRLLRATAAELAPALSVLFNRSLSTGVVPAICKHALMQPVFTNGNSNQAAYYRPISLACVCCKLLEYIIRSEVTDHLDRAQQQSQRRAIWLPQEEVL</sequence>
<dbReference type="Proteomes" id="UP000711488">
    <property type="component" value="Unassembled WGS sequence"/>
</dbReference>
<dbReference type="GO" id="GO:0061343">
    <property type="term" value="P:cell adhesion involved in heart morphogenesis"/>
    <property type="evidence" value="ECO:0007669"/>
    <property type="project" value="TreeGrafter"/>
</dbReference>